<dbReference type="PROSITE" id="PS51257">
    <property type="entry name" value="PROKAR_LIPOPROTEIN"/>
    <property type="match status" value="1"/>
</dbReference>
<dbReference type="Proteomes" id="UP000256405">
    <property type="component" value="Unassembled WGS sequence"/>
</dbReference>
<dbReference type="Gene3D" id="2.40.128.270">
    <property type="match status" value="1"/>
</dbReference>
<feature type="domain" description="DUF306" evidence="2">
    <location>
        <begin position="30"/>
        <end position="133"/>
    </location>
</feature>
<dbReference type="InterPro" id="IPR038670">
    <property type="entry name" value="HslJ-like_sf"/>
</dbReference>
<dbReference type="InterPro" id="IPR005184">
    <property type="entry name" value="DUF306_Meta_HslJ"/>
</dbReference>
<keyword evidence="4" id="KW-1185">Reference proteome</keyword>
<dbReference type="PANTHER" id="PTHR35535:SF1">
    <property type="entry name" value="HEAT SHOCK PROTEIN HSLJ"/>
    <property type="match status" value="1"/>
</dbReference>
<gene>
    <name evidence="3" type="ORF">C8N25_1114</name>
</gene>
<sequence>MKNIFFVLTLLIFASCSSSSFPNENWYGRHLAVVEMMGTPVQTSGSPNDAHLIFNSQNGLINGSGGCNRIFGDFSLDKRKSMRFSEIGATRMTCQSQPFENRFLELLDQVRYYEIEGDMMLLKSGKKDVILKLQ</sequence>
<dbReference type="Pfam" id="PF03724">
    <property type="entry name" value="META"/>
    <property type="match status" value="1"/>
</dbReference>
<evidence type="ECO:0000313" key="4">
    <source>
        <dbReference type="Proteomes" id="UP000256405"/>
    </source>
</evidence>
<reference evidence="3 4" key="1">
    <citation type="submission" date="2018-08" db="EMBL/GenBank/DDBJ databases">
        <title>Genomic Encyclopedia of Archaeal and Bacterial Type Strains, Phase II (KMG-II): from individual species to whole genera.</title>
        <authorList>
            <person name="Goeker M."/>
        </authorList>
    </citation>
    <scope>NUCLEOTIDE SEQUENCE [LARGE SCALE GENOMIC DNA]</scope>
    <source>
        <strain evidence="3 4">DSM 15986</strain>
    </source>
</reference>
<dbReference type="PANTHER" id="PTHR35535">
    <property type="entry name" value="HEAT SHOCK PROTEIN HSLJ"/>
    <property type="match status" value="1"/>
</dbReference>
<feature type="chain" id="PRO_5017708852" evidence="1">
    <location>
        <begin position="23"/>
        <end position="134"/>
    </location>
</feature>
<keyword evidence="1" id="KW-0732">Signal</keyword>
<evidence type="ECO:0000259" key="2">
    <source>
        <dbReference type="Pfam" id="PF03724"/>
    </source>
</evidence>
<evidence type="ECO:0000313" key="3">
    <source>
        <dbReference type="EMBL" id="REG87026.1"/>
    </source>
</evidence>
<comment type="caution">
    <text evidence="3">The sequence shown here is derived from an EMBL/GenBank/DDBJ whole genome shotgun (WGS) entry which is preliminary data.</text>
</comment>
<keyword evidence="3" id="KW-0346">Stress response</keyword>
<evidence type="ECO:0000256" key="1">
    <source>
        <dbReference type="SAM" id="SignalP"/>
    </source>
</evidence>
<accession>A0A3E0DUG0</accession>
<organism evidence="3 4">
    <name type="scientific">Algoriphagus antarcticus</name>
    <dbReference type="NCBI Taxonomy" id="238540"/>
    <lineage>
        <taxon>Bacteria</taxon>
        <taxon>Pseudomonadati</taxon>
        <taxon>Bacteroidota</taxon>
        <taxon>Cytophagia</taxon>
        <taxon>Cytophagales</taxon>
        <taxon>Cyclobacteriaceae</taxon>
        <taxon>Algoriphagus</taxon>
    </lineage>
</organism>
<dbReference type="EMBL" id="QUNF01000011">
    <property type="protein sequence ID" value="REG87026.1"/>
    <property type="molecule type" value="Genomic_DNA"/>
</dbReference>
<dbReference type="AlphaFoldDB" id="A0A3E0DUG0"/>
<name>A0A3E0DUG0_9BACT</name>
<proteinExistence type="predicted"/>
<dbReference type="OrthoDB" id="5348860at2"/>
<dbReference type="InterPro" id="IPR053147">
    <property type="entry name" value="Hsp_HslJ-like"/>
</dbReference>
<protein>
    <submittedName>
        <fullName evidence="3">Heat shock protein HslJ</fullName>
    </submittedName>
</protein>
<dbReference type="RefSeq" id="WP_086540134.1">
    <property type="nucleotide sequence ID" value="NZ_MSSW01000008.1"/>
</dbReference>
<feature type="signal peptide" evidence="1">
    <location>
        <begin position="1"/>
        <end position="22"/>
    </location>
</feature>